<comment type="caution">
    <text evidence="1">The sequence shown here is derived from an EMBL/GenBank/DDBJ whole genome shotgun (WGS) entry which is preliminary data.</text>
</comment>
<evidence type="ECO:0000313" key="2">
    <source>
        <dbReference type="Proteomes" id="UP000886998"/>
    </source>
</evidence>
<sequence>MGWIGRTLTGCDIAYVAIQAEDGKSRRVIYIQASFDDVLVISEIILGGSPTSLSPPVIGGPQILHAAPLTSFAHHWCGPNNGPVLPDLSRDKGLSNIWAIIRLGNIFPPKATSATLLGVITTYSD</sequence>
<protein>
    <submittedName>
        <fullName evidence="1">Uncharacterized protein</fullName>
    </submittedName>
</protein>
<reference evidence="1" key="1">
    <citation type="submission" date="2020-08" db="EMBL/GenBank/DDBJ databases">
        <title>Multicomponent nature underlies the extraordinary mechanical properties of spider dragline silk.</title>
        <authorList>
            <person name="Kono N."/>
            <person name="Nakamura H."/>
            <person name="Mori M."/>
            <person name="Yoshida Y."/>
            <person name="Ohtoshi R."/>
            <person name="Malay A.D."/>
            <person name="Moran D.A.P."/>
            <person name="Tomita M."/>
            <person name="Numata K."/>
            <person name="Arakawa K."/>
        </authorList>
    </citation>
    <scope>NUCLEOTIDE SEQUENCE</scope>
</reference>
<proteinExistence type="predicted"/>
<dbReference type="Proteomes" id="UP000886998">
    <property type="component" value="Unassembled WGS sequence"/>
</dbReference>
<name>A0A8X6WRE8_9ARAC</name>
<dbReference type="EMBL" id="BMAV01001588">
    <property type="protein sequence ID" value="GFY39924.1"/>
    <property type="molecule type" value="Genomic_DNA"/>
</dbReference>
<dbReference type="AlphaFoldDB" id="A0A8X6WRE8"/>
<organism evidence="1 2">
    <name type="scientific">Trichonephila inaurata madagascariensis</name>
    <dbReference type="NCBI Taxonomy" id="2747483"/>
    <lineage>
        <taxon>Eukaryota</taxon>
        <taxon>Metazoa</taxon>
        <taxon>Ecdysozoa</taxon>
        <taxon>Arthropoda</taxon>
        <taxon>Chelicerata</taxon>
        <taxon>Arachnida</taxon>
        <taxon>Araneae</taxon>
        <taxon>Araneomorphae</taxon>
        <taxon>Entelegynae</taxon>
        <taxon>Araneoidea</taxon>
        <taxon>Nephilidae</taxon>
        <taxon>Trichonephila</taxon>
        <taxon>Trichonephila inaurata</taxon>
    </lineage>
</organism>
<gene>
    <name evidence="1" type="ORF">TNIN_207771</name>
</gene>
<keyword evidence="2" id="KW-1185">Reference proteome</keyword>
<evidence type="ECO:0000313" key="1">
    <source>
        <dbReference type="EMBL" id="GFY39924.1"/>
    </source>
</evidence>
<accession>A0A8X6WRE8</accession>